<dbReference type="EMBL" id="JANPWB010000007">
    <property type="protein sequence ID" value="KAJ1172963.1"/>
    <property type="molecule type" value="Genomic_DNA"/>
</dbReference>
<reference evidence="1" key="1">
    <citation type="journal article" date="2022" name="bioRxiv">
        <title>Sequencing and chromosome-scale assembly of the giantPleurodeles waltlgenome.</title>
        <authorList>
            <person name="Brown T."/>
            <person name="Elewa A."/>
            <person name="Iarovenko S."/>
            <person name="Subramanian E."/>
            <person name="Araus A.J."/>
            <person name="Petzold A."/>
            <person name="Susuki M."/>
            <person name="Suzuki K.-i.T."/>
            <person name="Hayashi T."/>
            <person name="Toyoda A."/>
            <person name="Oliveira C."/>
            <person name="Osipova E."/>
            <person name="Leigh N.D."/>
            <person name="Simon A."/>
            <person name="Yun M.H."/>
        </authorList>
    </citation>
    <scope>NUCLEOTIDE SEQUENCE</scope>
    <source>
        <strain evidence="1">20211129_DDA</strain>
        <tissue evidence="1">Liver</tissue>
    </source>
</reference>
<keyword evidence="2" id="KW-1185">Reference proteome</keyword>
<sequence>MNQSKYLLRSHLTATANQYFPAASTSPLARWLQLRGRIGDVTACTGASCAAGGGGRGALGRGRTGSERGQCTRGCGGAAGGGGVLEASRFLVLVVSDSHDILKF</sequence>
<evidence type="ECO:0000313" key="1">
    <source>
        <dbReference type="EMBL" id="KAJ1172963.1"/>
    </source>
</evidence>
<dbReference type="Proteomes" id="UP001066276">
    <property type="component" value="Chromosome 4_1"/>
</dbReference>
<organism evidence="1 2">
    <name type="scientific">Pleurodeles waltl</name>
    <name type="common">Iberian ribbed newt</name>
    <dbReference type="NCBI Taxonomy" id="8319"/>
    <lineage>
        <taxon>Eukaryota</taxon>
        <taxon>Metazoa</taxon>
        <taxon>Chordata</taxon>
        <taxon>Craniata</taxon>
        <taxon>Vertebrata</taxon>
        <taxon>Euteleostomi</taxon>
        <taxon>Amphibia</taxon>
        <taxon>Batrachia</taxon>
        <taxon>Caudata</taxon>
        <taxon>Salamandroidea</taxon>
        <taxon>Salamandridae</taxon>
        <taxon>Pleurodelinae</taxon>
        <taxon>Pleurodeles</taxon>
    </lineage>
</organism>
<evidence type="ECO:0000313" key="2">
    <source>
        <dbReference type="Proteomes" id="UP001066276"/>
    </source>
</evidence>
<accession>A0AAV7T960</accession>
<protein>
    <submittedName>
        <fullName evidence="1">Uncharacterized protein</fullName>
    </submittedName>
</protein>
<comment type="caution">
    <text evidence="1">The sequence shown here is derived from an EMBL/GenBank/DDBJ whole genome shotgun (WGS) entry which is preliminary data.</text>
</comment>
<dbReference type="AlphaFoldDB" id="A0AAV7T960"/>
<proteinExistence type="predicted"/>
<name>A0AAV7T960_PLEWA</name>
<gene>
    <name evidence="1" type="ORF">NDU88_004805</name>
</gene>